<dbReference type="Proteomes" id="UP000639643">
    <property type="component" value="Unassembled WGS sequence"/>
</dbReference>
<feature type="region of interest" description="Disordered" evidence="1">
    <location>
        <begin position="451"/>
        <end position="473"/>
    </location>
</feature>
<keyword evidence="3" id="KW-1185">Reference proteome</keyword>
<evidence type="ECO:0000313" key="3">
    <source>
        <dbReference type="Proteomes" id="UP000639643"/>
    </source>
</evidence>
<organism evidence="2 3">
    <name type="scientific">Colletotrichum musicola</name>
    <dbReference type="NCBI Taxonomy" id="2175873"/>
    <lineage>
        <taxon>Eukaryota</taxon>
        <taxon>Fungi</taxon>
        <taxon>Dikarya</taxon>
        <taxon>Ascomycota</taxon>
        <taxon>Pezizomycotina</taxon>
        <taxon>Sordariomycetes</taxon>
        <taxon>Hypocreomycetidae</taxon>
        <taxon>Glomerellales</taxon>
        <taxon>Glomerellaceae</taxon>
        <taxon>Colletotrichum</taxon>
        <taxon>Colletotrichum orchidearum species complex</taxon>
    </lineage>
</organism>
<protein>
    <submittedName>
        <fullName evidence="2">Uncharacterized protein</fullName>
    </submittedName>
</protein>
<dbReference type="EMBL" id="WIGM01000706">
    <property type="protein sequence ID" value="KAF6815258.1"/>
    <property type="molecule type" value="Genomic_DNA"/>
</dbReference>
<reference evidence="2" key="1">
    <citation type="journal article" date="2020" name="Phytopathology">
        <title>Genome Sequence Resources of Colletotrichum truncatum, C. plurivorum, C. musicola, and C. sojae: Four Species Pathogenic to Soybean (Glycine max).</title>
        <authorList>
            <person name="Rogerio F."/>
            <person name="Boufleur T.R."/>
            <person name="Ciampi-Guillardi M."/>
            <person name="Sukno S.A."/>
            <person name="Thon M.R."/>
            <person name="Massola Junior N.S."/>
            <person name="Baroncelli R."/>
        </authorList>
    </citation>
    <scope>NUCLEOTIDE SEQUENCE</scope>
    <source>
        <strain evidence="2">LFN0074</strain>
    </source>
</reference>
<feature type="compositionally biased region" description="Basic residues" evidence="1">
    <location>
        <begin position="286"/>
        <end position="297"/>
    </location>
</feature>
<evidence type="ECO:0000313" key="2">
    <source>
        <dbReference type="EMBL" id="KAF6815258.1"/>
    </source>
</evidence>
<proteinExistence type="predicted"/>
<feature type="compositionally biased region" description="Basic and acidic residues" evidence="1">
    <location>
        <begin position="241"/>
        <end position="255"/>
    </location>
</feature>
<evidence type="ECO:0000256" key="1">
    <source>
        <dbReference type="SAM" id="MobiDB-lite"/>
    </source>
</evidence>
<feature type="region of interest" description="Disordered" evidence="1">
    <location>
        <begin position="218"/>
        <end position="263"/>
    </location>
</feature>
<name>A0A8H6JMG0_9PEZI</name>
<gene>
    <name evidence="2" type="ORF">CMUS01_12474</name>
</gene>
<accession>A0A8H6JMG0</accession>
<sequence length="473" mass="52266">MATIADGDYRRWRLSQMATIADGDYRRWRLSPPPADPDPNPHLMRLITKVEMRETTIATARSASSSTTQPSSVSKITRSRVDELLQVRPEACVFFNHDLKLVSDKPEEGVRLLWAKQMLLPYQVLDVYLVFGLGTDSGPTFRRDCALIAHGMGHLPCRPRPFTGAVPASLFREPTLPSSAGPSTSLEHADHLNIFTIVCVCWSPRWTVVATRVGLREHRRRPAPQTPRLPRSHLRGQPPHRCGEQEPREASDAPQRRSGSLGDHALRDLSKEGAIFDDVVQQVHAARRTRGANRARRTSITSLAKVKPSDIESVRSPAPANTSPHVPQPPNDQEPNPSRRRTTPEEDLRSWLPGWSSASSAGLLASAFSQHRVTPQPQSTHEQELNMPNAMQSSLPTGPNGDNLGDDITIGGDTTLVADSDVSAAPDSHEPPNLQVDSERFQSLKRSQVTAALSKENEKRRKTVTIQAEHPFG</sequence>
<feature type="region of interest" description="Disordered" evidence="1">
    <location>
        <begin position="286"/>
        <end position="354"/>
    </location>
</feature>
<comment type="caution">
    <text evidence="2">The sequence shown here is derived from an EMBL/GenBank/DDBJ whole genome shotgun (WGS) entry which is preliminary data.</text>
</comment>
<dbReference type="AlphaFoldDB" id="A0A8H6JMG0"/>